<dbReference type="EMBL" id="JARAOO010000003">
    <property type="protein sequence ID" value="KAJ7975312.1"/>
    <property type="molecule type" value="Genomic_DNA"/>
</dbReference>
<dbReference type="PANTHER" id="PTHR45631:SF44">
    <property type="entry name" value="CARBOHYDRATE-BINDING PROTEIN OF THE ER PROTEIN"/>
    <property type="match status" value="1"/>
</dbReference>
<dbReference type="InterPro" id="IPR024788">
    <property type="entry name" value="Malectin-like_Carb-bd_dom"/>
</dbReference>
<evidence type="ECO:0000256" key="5">
    <source>
        <dbReference type="ARBA" id="ARBA00023136"/>
    </source>
</evidence>
<accession>A0AAD7Q5J4</accession>
<feature type="compositionally biased region" description="Pro residues" evidence="6">
    <location>
        <begin position="434"/>
        <end position="448"/>
    </location>
</feature>
<name>A0AAD7Q5J4_QUISA</name>
<keyword evidence="4 7" id="KW-1133">Transmembrane helix</keyword>
<keyword evidence="5 7" id="KW-0472">Membrane</keyword>
<protein>
    <submittedName>
        <fullName evidence="10">Leucine-rich repeat receptor-like protein kinase</fullName>
    </submittedName>
</protein>
<evidence type="ECO:0000259" key="9">
    <source>
        <dbReference type="Pfam" id="PF12819"/>
    </source>
</evidence>
<evidence type="ECO:0000313" key="10">
    <source>
        <dbReference type="EMBL" id="KAJ7975312.1"/>
    </source>
</evidence>
<feature type="domain" description="Malectin-like" evidence="9">
    <location>
        <begin position="33"/>
        <end position="346"/>
    </location>
</feature>
<dbReference type="GO" id="GO:0016020">
    <property type="term" value="C:membrane"/>
    <property type="evidence" value="ECO:0007669"/>
    <property type="project" value="UniProtKB-SubCell"/>
</dbReference>
<dbReference type="PANTHER" id="PTHR45631">
    <property type="entry name" value="OS07G0107800 PROTEIN-RELATED"/>
    <property type="match status" value="1"/>
</dbReference>
<sequence>MTSYPVPVLLFVAVVTLPLLLVSQTSLAVFESINCGSSHSYTDENFITWRGDDTFFEKGQSRTVMYLTSELMSTLRIFPTRKKNCYSIFVDHGEKVLVRASFYYGNYDSKSSPPIFDLHLDGNYWDTVNTSSYYLISREAIYVPEGNYTSICVAQIRANQLPFISALEVRSIDRNFYSHVDLNHALFLKGRYALGTNQTVRYPKDVCDRIWYPGYGTGLLNVKNEALAIDVSAAEEHPPEEVLENAVINSSTRETILLFTGLPPKEVSIYIITYFSEVQFLQNEIRSLQIYIDDKPFSNPIIPPYGSVVQVSITNMTASANSSFVLKATSDSSLPPVLNCFEVYTISDALTEGTDSRDGRNRYLNGYNLSGLLPDFSSMDALQIMNLSYNRFSGSLPTSLKDKNFEFDASNNCLSGTECSETPLPSGGDSSETPSPPQGPPGPPPPSSVYPYDFPMSGGSRKIDKLLMLLAFIQFSLLSLLLVNIS</sequence>
<evidence type="ECO:0000256" key="8">
    <source>
        <dbReference type="SAM" id="SignalP"/>
    </source>
</evidence>
<evidence type="ECO:0000313" key="11">
    <source>
        <dbReference type="Proteomes" id="UP001163823"/>
    </source>
</evidence>
<feature type="signal peptide" evidence="8">
    <location>
        <begin position="1"/>
        <end position="28"/>
    </location>
</feature>
<evidence type="ECO:0000256" key="7">
    <source>
        <dbReference type="SAM" id="Phobius"/>
    </source>
</evidence>
<keyword evidence="10" id="KW-0675">Receptor</keyword>
<comment type="subcellular location">
    <subcellularLocation>
        <location evidence="1">Membrane</location>
        <topology evidence="1">Single-pass membrane protein</topology>
    </subcellularLocation>
</comment>
<feature type="region of interest" description="Disordered" evidence="6">
    <location>
        <begin position="418"/>
        <end position="453"/>
    </location>
</feature>
<proteinExistence type="predicted"/>
<keyword evidence="10" id="KW-0418">Kinase</keyword>
<evidence type="ECO:0000256" key="3">
    <source>
        <dbReference type="ARBA" id="ARBA00022729"/>
    </source>
</evidence>
<gene>
    <name evidence="10" type="ORF">O6P43_005252</name>
</gene>
<keyword evidence="3 8" id="KW-0732">Signal</keyword>
<dbReference type="Gene3D" id="3.80.10.10">
    <property type="entry name" value="Ribonuclease Inhibitor"/>
    <property type="match status" value="1"/>
</dbReference>
<feature type="transmembrane region" description="Helical" evidence="7">
    <location>
        <begin position="466"/>
        <end position="485"/>
    </location>
</feature>
<evidence type="ECO:0000256" key="6">
    <source>
        <dbReference type="SAM" id="MobiDB-lite"/>
    </source>
</evidence>
<dbReference type="AlphaFoldDB" id="A0AAD7Q5J4"/>
<dbReference type="GO" id="GO:0016301">
    <property type="term" value="F:kinase activity"/>
    <property type="evidence" value="ECO:0007669"/>
    <property type="project" value="UniProtKB-KW"/>
</dbReference>
<reference evidence="10" key="1">
    <citation type="journal article" date="2023" name="Science">
        <title>Elucidation of the pathway for biosynthesis of saponin adjuvants from the soapbark tree.</title>
        <authorList>
            <person name="Reed J."/>
            <person name="Orme A."/>
            <person name="El-Demerdash A."/>
            <person name="Owen C."/>
            <person name="Martin L.B.B."/>
            <person name="Misra R.C."/>
            <person name="Kikuchi S."/>
            <person name="Rejzek M."/>
            <person name="Martin A.C."/>
            <person name="Harkess A."/>
            <person name="Leebens-Mack J."/>
            <person name="Louveau T."/>
            <person name="Stephenson M.J."/>
            <person name="Osbourn A."/>
        </authorList>
    </citation>
    <scope>NUCLEOTIDE SEQUENCE</scope>
    <source>
        <strain evidence="10">S10</strain>
    </source>
</reference>
<dbReference type="Pfam" id="PF12819">
    <property type="entry name" value="Malectin_like"/>
    <property type="match status" value="1"/>
</dbReference>
<comment type="caution">
    <text evidence="10">The sequence shown here is derived from an EMBL/GenBank/DDBJ whole genome shotgun (WGS) entry which is preliminary data.</text>
</comment>
<evidence type="ECO:0000256" key="2">
    <source>
        <dbReference type="ARBA" id="ARBA00022692"/>
    </source>
</evidence>
<evidence type="ECO:0000256" key="4">
    <source>
        <dbReference type="ARBA" id="ARBA00022989"/>
    </source>
</evidence>
<dbReference type="InterPro" id="IPR032675">
    <property type="entry name" value="LRR_dom_sf"/>
</dbReference>
<organism evidence="10 11">
    <name type="scientific">Quillaja saponaria</name>
    <name type="common">Soap bark tree</name>
    <dbReference type="NCBI Taxonomy" id="32244"/>
    <lineage>
        <taxon>Eukaryota</taxon>
        <taxon>Viridiplantae</taxon>
        <taxon>Streptophyta</taxon>
        <taxon>Embryophyta</taxon>
        <taxon>Tracheophyta</taxon>
        <taxon>Spermatophyta</taxon>
        <taxon>Magnoliopsida</taxon>
        <taxon>eudicotyledons</taxon>
        <taxon>Gunneridae</taxon>
        <taxon>Pentapetalae</taxon>
        <taxon>rosids</taxon>
        <taxon>fabids</taxon>
        <taxon>Fabales</taxon>
        <taxon>Quillajaceae</taxon>
        <taxon>Quillaja</taxon>
    </lineage>
</organism>
<feature type="chain" id="PRO_5042248835" evidence="8">
    <location>
        <begin position="29"/>
        <end position="486"/>
    </location>
</feature>
<keyword evidence="10" id="KW-0808">Transferase</keyword>
<keyword evidence="2 7" id="KW-0812">Transmembrane</keyword>
<keyword evidence="11" id="KW-1185">Reference proteome</keyword>
<dbReference type="SUPFAM" id="SSF52058">
    <property type="entry name" value="L domain-like"/>
    <property type="match status" value="1"/>
</dbReference>
<dbReference type="KEGG" id="qsa:O6P43_005252"/>
<dbReference type="Proteomes" id="UP001163823">
    <property type="component" value="Chromosome 3"/>
</dbReference>
<evidence type="ECO:0000256" key="1">
    <source>
        <dbReference type="ARBA" id="ARBA00004167"/>
    </source>
</evidence>